<dbReference type="Gene3D" id="3.20.20.80">
    <property type="entry name" value="Glycosidases"/>
    <property type="match status" value="1"/>
</dbReference>
<dbReference type="Pfam" id="PF08924">
    <property type="entry name" value="Rv2525c_GlyHyd-like"/>
    <property type="match status" value="1"/>
</dbReference>
<reference evidence="3 4" key="1">
    <citation type="submission" date="2021-01" db="EMBL/GenBank/DDBJ databases">
        <title>Genomic Encyclopedia of Type Strains, Phase IV (KMG-IV): sequencing the most valuable type-strain genomes for metagenomic binning, comparative biology and taxonomic classification.</title>
        <authorList>
            <person name="Goeker M."/>
        </authorList>
    </citation>
    <scope>NUCLEOTIDE SEQUENCE [LARGE SCALE GENOMIC DNA]</scope>
    <source>
        <strain evidence="3 4">DSM 24834</strain>
    </source>
</reference>
<feature type="region of interest" description="Disordered" evidence="1">
    <location>
        <begin position="123"/>
        <end position="152"/>
    </location>
</feature>
<evidence type="ECO:0000256" key="1">
    <source>
        <dbReference type="SAM" id="MobiDB-lite"/>
    </source>
</evidence>
<proteinExistence type="predicted"/>
<feature type="region of interest" description="Disordered" evidence="1">
    <location>
        <begin position="48"/>
        <end position="92"/>
    </location>
</feature>
<feature type="domain" description="Rv2525c-like glycoside hydrolase-like" evidence="2">
    <location>
        <begin position="180"/>
        <end position="354"/>
    </location>
</feature>
<keyword evidence="4" id="KW-1185">Reference proteome</keyword>
<sequence>MFQKKPLIMLLVPLLVLLSLISGFLIYKGGFQDCQSLLIEKKAHTQQSHNGITPKGTNNIQNNVDNQGSSSAENTINNSVDHNTGENGSNNITNNIINNVEVNVNGNGNVKNSISNNISNLDEANKQNSAGTNESNDKSSDNGKKEEKKQNEIVWGIDTASKTNEGFYNCVNENFGSPQVVGRYLGTKEDVSKGITIEEKEAIKSKGAHILLIHNRFNDATGYENGVEEAKEAISLAEELGVTEGVALFADIEPIYPVNKEFILGWYETVSSSKYEPGIYGIFEKDNPLYNAFNNAVNSNPSLKENLILWTSAPNTGITTEEQSPEYQPTAPEGSQVIGWQYGIGSKTCNIDTNLFNMKFQDMLW</sequence>
<feature type="compositionally biased region" description="Basic and acidic residues" evidence="1">
    <location>
        <begin position="135"/>
        <end position="151"/>
    </location>
</feature>
<dbReference type="InterPro" id="IPR017853">
    <property type="entry name" value="GH"/>
</dbReference>
<dbReference type="SUPFAM" id="SSF51445">
    <property type="entry name" value="(Trans)glycosidases"/>
    <property type="match status" value="1"/>
</dbReference>
<organism evidence="3 4">
    <name type="scientific">Rossellomorea pakistanensis</name>
    <dbReference type="NCBI Taxonomy" id="992288"/>
    <lineage>
        <taxon>Bacteria</taxon>
        <taxon>Bacillati</taxon>
        <taxon>Bacillota</taxon>
        <taxon>Bacilli</taxon>
        <taxon>Bacillales</taxon>
        <taxon>Bacillaceae</taxon>
        <taxon>Rossellomorea</taxon>
    </lineage>
</organism>
<dbReference type="EMBL" id="JAFBDZ010000001">
    <property type="protein sequence ID" value="MBM7583829.1"/>
    <property type="molecule type" value="Genomic_DNA"/>
</dbReference>
<dbReference type="InterPro" id="IPR015020">
    <property type="entry name" value="Rv2525c-like_Glyco_Hydro-like"/>
</dbReference>
<dbReference type="RefSeq" id="WP_205168057.1">
    <property type="nucleotide sequence ID" value="NZ_JAFBDZ010000001.1"/>
</dbReference>
<feature type="compositionally biased region" description="Polar residues" evidence="1">
    <location>
        <begin position="48"/>
        <end position="82"/>
    </location>
</feature>
<dbReference type="Proteomes" id="UP001646157">
    <property type="component" value="Unassembled WGS sequence"/>
</dbReference>
<evidence type="ECO:0000313" key="3">
    <source>
        <dbReference type="EMBL" id="MBM7583829.1"/>
    </source>
</evidence>
<accession>A0ABS2N7N6</accession>
<evidence type="ECO:0000259" key="2">
    <source>
        <dbReference type="Pfam" id="PF08924"/>
    </source>
</evidence>
<evidence type="ECO:0000313" key="4">
    <source>
        <dbReference type="Proteomes" id="UP001646157"/>
    </source>
</evidence>
<protein>
    <recommendedName>
        <fullName evidence="2">Rv2525c-like glycoside hydrolase-like domain-containing protein</fullName>
    </recommendedName>
</protein>
<name>A0ABS2N7N6_9BACI</name>
<gene>
    <name evidence="3" type="ORF">JOC86_000366</name>
</gene>
<comment type="caution">
    <text evidence="3">The sequence shown here is derived from an EMBL/GenBank/DDBJ whole genome shotgun (WGS) entry which is preliminary data.</text>
</comment>